<dbReference type="RefSeq" id="WP_014737821.1">
    <property type="nucleotide sequence ID" value="NC_017954.1"/>
</dbReference>
<accession>I3TFN3</accession>
<dbReference type="EMBL" id="CP003531">
    <property type="protein sequence ID" value="AFK51571.1"/>
    <property type="molecule type" value="Genomic_DNA"/>
</dbReference>
<evidence type="ECO:0000313" key="1">
    <source>
        <dbReference type="EMBL" id="AFK51571.1"/>
    </source>
</evidence>
<gene>
    <name evidence="1" type="ordered locus">TCELL_1148</name>
</gene>
<dbReference type="InParanoid" id="I3TFN3"/>
<proteinExistence type="predicted"/>
<name>I3TFN3_THEC1</name>
<dbReference type="GeneID" id="13013467"/>
<reference evidence="1 2" key="1">
    <citation type="journal article" date="2012" name="J. Bacteriol.">
        <title>Complete genome sequence of the hyperthermophilic cellulolytic Crenarchaeon 'Thermogladius cellulolyticus' 1633.</title>
        <authorList>
            <person name="Mardanov A.V."/>
            <person name="Kochetkova T.V."/>
            <person name="Beletsky A.V."/>
            <person name="Bonch-Osmolovskaya E.A."/>
            <person name="Ravin N.V."/>
            <person name="Skryabin K.G."/>
        </authorList>
    </citation>
    <scope>NUCLEOTIDE SEQUENCE [LARGE SCALE GENOMIC DNA]</scope>
    <source>
        <strain evidence="2">DSM 22663 / VKM B-2946 / 1633</strain>
    </source>
</reference>
<keyword evidence="2" id="KW-1185">Reference proteome</keyword>
<dbReference type="HOGENOM" id="CLU_2911725_0_0_2"/>
<organism evidence="1 2">
    <name type="scientific">Thermogladius calderae (strain DSM 22663 / VKM B-2946 / 1633)</name>
    <dbReference type="NCBI Taxonomy" id="1184251"/>
    <lineage>
        <taxon>Archaea</taxon>
        <taxon>Thermoproteota</taxon>
        <taxon>Thermoprotei</taxon>
        <taxon>Desulfurococcales</taxon>
        <taxon>Desulfurococcaceae</taxon>
        <taxon>Thermogladius</taxon>
    </lineage>
</organism>
<sequence>MSEEVKHYESVGSELEAIKEASLEFMVKKMYLRKVEAERRINEILLIWNVIRDYFRWYKTR</sequence>
<dbReference type="AlphaFoldDB" id="I3TFN3"/>
<dbReference type="eggNOG" id="arCOG11456">
    <property type="taxonomic scope" value="Archaea"/>
</dbReference>
<protein>
    <submittedName>
        <fullName evidence="1">Uncharacterized protein</fullName>
    </submittedName>
</protein>
<evidence type="ECO:0000313" key="2">
    <source>
        <dbReference type="Proteomes" id="UP000005270"/>
    </source>
</evidence>
<dbReference type="STRING" id="1184251.TCELL_1148"/>
<dbReference type="Proteomes" id="UP000005270">
    <property type="component" value="Chromosome"/>
</dbReference>
<dbReference type="KEGG" id="thg:TCELL_1148"/>